<name>A0ABY7B493_9PSEU</name>
<organism evidence="1 2">
    <name type="scientific">Amycolatopsis cynarae</name>
    <dbReference type="NCBI Taxonomy" id="2995223"/>
    <lineage>
        <taxon>Bacteria</taxon>
        <taxon>Bacillati</taxon>
        <taxon>Actinomycetota</taxon>
        <taxon>Actinomycetes</taxon>
        <taxon>Pseudonocardiales</taxon>
        <taxon>Pseudonocardiaceae</taxon>
        <taxon>Amycolatopsis</taxon>
    </lineage>
</organism>
<dbReference type="RefSeq" id="WP_268757252.1">
    <property type="nucleotide sequence ID" value="NZ_CP113836.1"/>
</dbReference>
<sequence length="86" mass="9281">MPVTLPKLTNVSNPASFGVEWVTGESESHCQMVNIRGTSSLLFGIKVRGTWSTTPVVNPGRFGLTRPPKTFAEFRAIAEAFISAAN</sequence>
<proteinExistence type="predicted"/>
<evidence type="ECO:0008006" key="3">
    <source>
        <dbReference type="Google" id="ProtNLM"/>
    </source>
</evidence>
<evidence type="ECO:0000313" key="1">
    <source>
        <dbReference type="EMBL" id="WAL67125.1"/>
    </source>
</evidence>
<gene>
    <name evidence="1" type="ORF">ORV05_04875</name>
</gene>
<evidence type="ECO:0000313" key="2">
    <source>
        <dbReference type="Proteomes" id="UP001163203"/>
    </source>
</evidence>
<accession>A0ABY7B493</accession>
<reference evidence="1" key="1">
    <citation type="submission" date="2022-11" db="EMBL/GenBank/DDBJ databases">
        <authorList>
            <person name="Mo P."/>
        </authorList>
    </citation>
    <scope>NUCLEOTIDE SEQUENCE</scope>
    <source>
        <strain evidence="1">HUAS 11-8</strain>
    </source>
</reference>
<protein>
    <recommendedName>
        <fullName evidence="3">DUF397 domain-containing protein</fullName>
    </recommendedName>
</protein>
<dbReference type="Proteomes" id="UP001163203">
    <property type="component" value="Chromosome"/>
</dbReference>
<keyword evidence="2" id="KW-1185">Reference proteome</keyword>
<dbReference type="EMBL" id="CP113836">
    <property type="protein sequence ID" value="WAL67125.1"/>
    <property type="molecule type" value="Genomic_DNA"/>
</dbReference>